<reference evidence="1 2" key="1">
    <citation type="submission" date="2017-11" db="EMBL/GenBank/DDBJ databases">
        <authorList>
            <person name="Han C.G."/>
        </authorList>
    </citation>
    <scope>NUCLEOTIDE SEQUENCE [LARGE SCALE GENOMIC DNA]</scope>
    <source>
        <strain evidence="1">CFBP6411</strain>
    </source>
</reference>
<dbReference type="Gene3D" id="3.40.50.300">
    <property type="entry name" value="P-loop containing nucleotide triphosphate hydrolases"/>
    <property type="match status" value="1"/>
</dbReference>
<proteinExistence type="predicted"/>
<protein>
    <submittedName>
        <fullName evidence="1">Uncharacterized protein</fullName>
    </submittedName>
</protein>
<dbReference type="GO" id="GO:0006302">
    <property type="term" value="P:double-strand break repair"/>
    <property type="evidence" value="ECO:0007669"/>
    <property type="project" value="InterPro"/>
</dbReference>
<gene>
    <name evidence="1" type="ORF">CFBP6411_02031</name>
</gene>
<dbReference type="EMBL" id="LT963408">
    <property type="protein sequence ID" value="SOS33391.1"/>
    <property type="molecule type" value="Genomic_DNA"/>
</dbReference>
<dbReference type="Proteomes" id="UP000238093">
    <property type="component" value="Chromosome I"/>
</dbReference>
<dbReference type="SUPFAM" id="SSF52540">
    <property type="entry name" value="P-loop containing nucleoside triphosphate hydrolases"/>
    <property type="match status" value="1"/>
</dbReference>
<dbReference type="InterPro" id="IPR027417">
    <property type="entry name" value="P-loop_NTPase"/>
</dbReference>
<dbReference type="AlphaFoldDB" id="A0A2K4WBX5"/>
<organism evidence="1 2">
    <name type="scientific">Pseudomonas syringae group genomosp. 3</name>
    <dbReference type="NCBI Taxonomy" id="251701"/>
    <lineage>
        <taxon>Bacteria</taxon>
        <taxon>Pseudomonadati</taxon>
        <taxon>Pseudomonadota</taxon>
        <taxon>Gammaproteobacteria</taxon>
        <taxon>Pseudomonadales</taxon>
        <taxon>Pseudomonadaceae</taxon>
        <taxon>Pseudomonas</taxon>
    </lineage>
</organism>
<evidence type="ECO:0000313" key="1">
    <source>
        <dbReference type="EMBL" id="SOS33391.1"/>
    </source>
</evidence>
<evidence type="ECO:0000313" key="2">
    <source>
        <dbReference type="Proteomes" id="UP000238093"/>
    </source>
</evidence>
<accession>A0A2K4WBX5</accession>
<name>A0A2K4WBX5_9PSED</name>
<sequence>MNCYVRYIGVIDKDKRLHSVEFTRGLNIITGKSSTGKSAILEIFDYCLGSSEDTIPDGTLTDRGDTFFTVLQFPSLTLVVARAAASKRCFLREVTWPESEDVLELMGHVEYFFDNRFYIHKDAFLKTLGKYFGVTMENIDRDPMYKEVAGSKGATPSVRSFPSFMLQHQNLVANKHAIFYRFDEKVKRDQAIDHFKIFMGIVKEEYFDIAKDLTEAAYELRRVELKIPKDEKVREETIGKFDRLLTEYQALAGLPLFEMTADEIFIRPSQALNLMKRHLGHRGWAS</sequence>
<dbReference type="GO" id="GO:0016887">
    <property type="term" value="F:ATP hydrolysis activity"/>
    <property type="evidence" value="ECO:0007669"/>
    <property type="project" value="InterPro"/>
</dbReference>